<comment type="caution">
    <text evidence="2">The sequence shown here is derived from an EMBL/GenBank/DDBJ whole genome shotgun (WGS) entry which is preliminary data.</text>
</comment>
<keyword evidence="2" id="KW-0560">Oxidoreductase</keyword>
<keyword evidence="2" id="KW-0575">Peroxidase</keyword>
<evidence type="ECO:0000313" key="3">
    <source>
        <dbReference type="Proteomes" id="UP000571183"/>
    </source>
</evidence>
<name>A0A840DFS5_9MICO</name>
<evidence type="ECO:0000259" key="1">
    <source>
        <dbReference type="Pfam" id="PF02627"/>
    </source>
</evidence>
<keyword evidence="3" id="KW-1185">Reference proteome</keyword>
<organism evidence="2 3">
    <name type="scientific">Canibacter oris</name>
    <dbReference type="NCBI Taxonomy" id="1365628"/>
    <lineage>
        <taxon>Bacteria</taxon>
        <taxon>Bacillati</taxon>
        <taxon>Actinomycetota</taxon>
        <taxon>Actinomycetes</taxon>
        <taxon>Micrococcales</taxon>
        <taxon>Microbacteriaceae</taxon>
        <taxon>Canibacter</taxon>
    </lineage>
</organism>
<dbReference type="InterPro" id="IPR003779">
    <property type="entry name" value="CMD-like"/>
</dbReference>
<dbReference type="Gene3D" id="1.20.1290.10">
    <property type="entry name" value="AhpD-like"/>
    <property type="match status" value="1"/>
</dbReference>
<dbReference type="InterPro" id="IPR029032">
    <property type="entry name" value="AhpD-like"/>
</dbReference>
<protein>
    <submittedName>
        <fullName evidence="2">AhpD family alkylhydroperoxidase</fullName>
    </submittedName>
</protein>
<sequence length="139" mass="15349">MANLAKLHPQLLAKVGELEELTQEAYEEAGLDAKLVELVKIRVSQLNGCAYCLRSHNQLALEAGDSFDRLAVLPAWREAQCFTPMEIAALALAENVNNGDAAAHDYAPLNDEQISVISWIVITMNAWNRIALHSHFPVK</sequence>
<dbReference type="Pfam" id="PF02627">
    <property type="entry name" value="CMD"/>
    <property type="match status" value="1"/>
</dbReference>
<dbReference type="GO" id="GO:0051920">
    <property type="term" value="F:peroxiredoxin activity"/>
    <property type="evidence" value="ECO:0007669"/>
    <property type="project" value="InterPro"/>
</dbReference>
<dbReference type="SUPFAM" id="SSF69118">
    <property type="entry name" value="AhpD-like"/>
    <property type="match status" value="1"/>
</dbReference>
<accession>A0A840DFS5</accession>
<evidence type="ECO:0000313" key="2">
    <source>
        <dbReference type="EMBL" id="MBB4071560.1"/>
    </source>
</evidence>
<dbReference type="EMBL" id="JACIFD010000007">
    <property type="protein sequence ID" value="MBB4071560.1"/>
    <property type="molecule type" value="Genomic_DNA"/>
</dbReference>
<dbReference type="Proteomes" id="UP000571183">
    <property type="component" value="Unassembled WGS sequence"/>
</dbReference>
<proteinExistence type="predicted"/>
<feature type="domain" description="Carboxymuconolactone decarboxylase-like" evidence="1">
    <location>
        <begin position="19"/>
        <end position="94"/>
    </location>
</feature>
<dbReference type="NCBIfam" id="TIGR00778">
    <property type="entry name" value="ahpD_dom"/>
    <property type="match status" value="1"/>
</dbReference>
<dbReference type="PANTHER" id="PTHR35446">
    <property type="entry name" value="SI:CH211-175M2.5"/>
    <property type="match status" value="1"/>
</dbReference>
<dbReference type="PANTHER" id="PTHR35446:SF2">
    <property type="entry name" value="CARBOXYMUCONOLACTONE DECARBOXYLASE-LIKE DOMAIN-CONTAINING PROTEIN"/>
    <property type="match status" value="1"/>
</dbReference>
<dbReference type="RefSeq" id="WP_124824153.1">
    <property type="nucleotide sequence ID" value="NZ_JACIFD010000007.1"/>
</dbReference>
<dbReference type="InterPro" id="IPR004675">
    <property type="entry name" value="AhpD_core"/>
</dbReference>
<dbReference type="AlphaFoldDB" id="A0A840DFS5"/>
<gene>
    <name evidence="2" type="ORF">F5897_000868</name>
</gene>
<reference evidence="2" key="1">
    <citation type="submission" date="2020-08" db="EMBL/GenBank/DDBJ databases">
        <title>Sequencing the genomes of 1000 actinobacteria strains.</title>
        <authorList>
            <person name="Klenk H.-P."/>
        </authorList>
    </citation>
    <scope>NUCLEOTIDE SEQUENCE [LARGE SCALE GENOMIC DNA]</scope>
    <source>
        <strain evidence="2">DSM 27064</strain>
    </source>
</reference>